<dbReference type="SUPFAM" id="SSF52091">
    <property type="entry name" value="SpoIIaa-like"/>
    <property type="match status" value="1"/>
</dbReference>
<proteinExistence type="predicted"/>
<feature type="domain" description="PAC" evidence="3">
    <location>
        <begin position="186"/>
        <end position="237"/>
    </location>
</feature>
<dbReference type="InterPro" id="IPR013656">
    <property type="entry name" value="PAS_4"/>
</dbReference>
<dbReference type="AlphaFoldDB" id="A0A150PTL2"/>
<dbReference type="Proteomes" id="UP000075604">
    <property type="component" value="Unassembled WGS sequence"/>
</dbReference>
<dbReference type="InterPro" id="IPR036513">
    <property type="entry name" value="STAS_dom_sf"/>
</dbReference>
<sequence>MREHVHTLARSPLAVVEYGPDLAITEWNESAARLLGVPRQEAVGRPIAELLPTPEDEGVWRRLLDEDSGERRLRHTRSDGSHVACAWAHHRVLDARGAPAGVLCIGRDVTSEVAASRRMVEQQAILRALVDNLKIIVWASDGRGVFTYLDGKGLSGTGVKPGQFVGRSVFDVYKEHETAGLRRALRGEQLHIVSEANGKPLENWFVPIEDERGEVAAVVGITLDLTESRRAELELRDRLALIERQQQVIRQLSTPILQVWNGVLALPMIGVVDSARTADVMDSLLQAVVRTQARFALLDLTGVEAVDTKTASYLVDLVRAIRLLGAEGIITGIRPSVAQTVVSLGLDLAEITTLSDLQAGLKHCIGRMVGEERARGGRPLRAR</sequence>
<dbReference type="NCBIfam" id="TIGR00229">
    <property type="entry name" value="sensory_box"/>
    <property type="match status" value="2"/>
</dbReference>
<dbReference type="Gene3D" id="3.30.750.24">
    <property type="entry name" value="STAS domain"/>
    <property type="match status" value="1"/>
</dbReference>
<dbReference type="PANTHER" id="PTHR33745">
    <property type="entry name" value="RSBT ANTAGONIST PROTEIN RSBS-RELATED"/>
    <property type="match status" value="1"/>
</dbReference>
<evidence type="ECO:0000313" key="5">
    <source>
        <dbReference type="EMBL" id="KYF59019.1"/>
    </source>
</evidence>
<dbReference type="InterPro" id="IPR002645">
    <property type="entry name" value="STAS_dom"/>
</dbReference>
<evidence type="ECO:0000313" key="6">
    <source>
        <dbReference type="Proteomes" id="UP000075604"/>
    </source>
</evidence>
<comment type="caution">
    <text evidence="5">The sequence shown here is derived from an EMBL/GenBank/DDBJ whole genome shotgun (WGS) entry which is preliminary data.</text>
</comment>
<dbReference type="SMART" id="SM00091">
    <property type="entry name" value="PAS"/>
    <property type="match status" value="2"/>
</dbReference>
<dbReference type="Pfam" id="PF08448">
    <property type="entry name" value="PAS_4"/>
    <property type="match status" value="2"/>
</dbReference>
<keyword evidence="1" id="KW-0597">Phosphoprotein</keyword>
<dbReference type="Gene3D" id="3.30.450.20">
    <property type="entry name" value="PAS domain"/>
    <property type="match status" value="2"/>
</dbReference>
<dbReference type="PANTHER" id="PTHR33745:SF3">
    <property type="entry name" value="RSBT CO-ANTAGONIST PROTEIN RSBRC"/>
    <property type="match status" value="1"/>
</dbReference>
<dbReference type="InterPro" id="IPR000700">
    <property type="entry name" value="PAS-assoc_C"/>
</dbReference>
<name>A0A150PTL2_SORCE</name>
<protein>
    <submittedName>
        <fullName evidence="5">Anti-anti-sigma factor</fullName>
    </submittedName>
</protein>
<dbReference type="CDD" id="cd00130">
    <property type="entry name" value="PAS"/>
    <property type="match status" value="1"/>
</dbReference>
<feature type="domain" description="STAS" evidence="4">
    <location>
        <begin position="253"/>
        <end position="364"/>
    </location>
</feature>
<dbReference type="PROSITE" id="PS50112">
    <property type="entry name" value="PAS"/>
    <property type="match status" value="2"/>
</dbReference>
<evidence type="ECO:0000259" key="2">
    <source>
        <dbReference type="PROSITE" id="PS50112"/>
    </source>
</evidence>
<accession>A0A150PTL2</accession>
<reference evidence="5 6" key="1">
    <citation type="submission" date="2014-02" db="EMBL/GenBank/DDBJ databases">
        <title>The small core and large imbalanced accessory genome model reveals a collaborative survival strategy of Sorangium cellulosum strains in nature.</title>
        <authorList>
            <person name="Han K."/>
            <person name="Peng R."/>
            <person name="Blom J."/>
            <person name="Li Y.-Z."/>
        </authorList>
    </citation>
    <scope>NUCLEOTIDE SEQUENCE [LARGE SCALE GENOMIC DNA]</scope>
    <source>
        <strain evidence="5 6">So0157-18</strain>
    </source>
</reference>
<evidence type="ECO:0000259" key="3">
    <source>
        <dbReference type="PROSITE" id="PS50113"/>
    </source>
</evidence>
<dbReference type="Pfam" id="PF01740">
    <property type="entry name" value="STAS"/>
    <property type="match status" value="1"/>
</dbReference>
<dbReference type="CDD" id="cd07041">
    <property type="entry name" value="STAS_RsbR_RsbS_like"/>
    <property type="match status" value="1"/>
</dbReference>
<evidence type="ECO:0000256" key="1">
    <source>
        <dbReference type="ARBA" id="ARBA00022553"/>
    </source>
</evidence>
<dbReference type="InterPro" id="IPR035965">
    <property type="entry name" value="PAS-like_dom_sf"/>
</dbReference>
<feature type="domain" description="PAS" evidence="2">
    <location>
        <begin position="122"/>
        <end position="186"/>
    </location>
</feature>
<dbReference type="SUPFAM" id="SSF55785">
    <property type="entry name" value="PYP-like sensor domain (PAS domain)"/>
    <property type="match status" value="2"/>
</dbReference>
<dbReference type="PROSITE" id="PS50113">
    <property type="entry name" value="PAC"/>
    <property type="match status" value="1"/>
</dbReference>
<dbReference type="InterPro" id="IPR000014">
    <property type="entry name" value="PAS"/>
</dbReference>
<gene>
    <name evidence="5" type="ORF">BE04_41910</name>
</gene>
<dbReference type="InterPro" id="IPR051932">
    <property type="entry name" value="Bact_StressResp_Reg"/>
</dbReference>
<organism evidence="5 6">
    <name type="scientific">Sorangium cellulosum</name>
    <name type="common">Polyangium cellulosum</name>
    <dbReference type="NCBI Taxonomy" id="56"/>
    <lineage>
        <taxon>Bacteria</taxon>
        <taxon>Pseudomonadati</taxon>
        <taxon>Myxococcota</taxon>
        <taxon>Polyangia</taxon>
        <taxon>Polyangiales</taxon>
        <taxon>Polyangiaceae</taxon>
        <taxon>Sorangium</taxon>
    </lineage>
</organism>
<evidence type="ECO:0000259" key="4">
    <source>
        <dbReference type="PROSITE" id="PS50801"/>
    </source>
</evidence>
<dbReference type="EMBL" id="JELX01001437">
    <property type="protein sequence ID" value="KYF59019.1"/>
    <property type="molecule type" value="Genomic_DNA"/>
</dbReference>
<dbReference type="PROSITE" id="PS50801">
    <property type="entry name" value="STAS"/>
    <property type="match status" value="1"/>
</dbReference>
<feature type="domain" description="PAS" evidence="2">
    <location>
        <begin position="1"/>
        <end position="56"/>
    </location>
</feature>